<feature type="compositionally biased region" description="Basic and acidic residues" evidence="1">
    <location>
        <begin position="156"/>
        <end position="178"/>
    </location>
</feature>
<evidence type="ECO:0000313" key="3">
    <source>
        <dbReference type="Proteomes" id="UP000268093"/>
    </source>
</evidence>
<protein>
    <submittedName>
        <fullName evidence="2">Uncharacterized protein</fullName>
    </submittedName>
</protein>
<dbReference type="EMBL" id="RBNI01006987">
    <property type="protein sequence ID" value="RUP45627.1"/>
    <property type="molecule type" value="Genomic_DNA"/>
</dbReference>
<gene>
    <name evidence="2" type="ORF">BC936DRAFT_147927</name>
</gene>
<accession>A0A433D441</accession>
<keyword evidence="3" id="KW-1185">Reference proteome</keyword>
<evidence type="ECO:0000313" key="2">
    <source>
        <dbReference type="EMBL" id="RUP45627.1"/>
    </source>
</evidence>
<dbReference type="Proteomes" id="UP000268093">
    <property type="component" value="Unassembled WGS sequence"/>
</dbReference>
<comment type="caution">
    <text evidence="2">The sequence shown here is derived from an EMBL/GenBank/DDBJ whole genome shotgun (WGS) entry which is preliminary data.</text>
</comment>
<dbReference type="AlphaFoldDB" id="A0A433D441"/>
<feature type="region of interest" description="Disordered" evidence="1">
    <location>
        <begin position="509"/>
        <end position="533"/>
    </location>
</feature>
<name>A0A433D441_9FUNG</name>
<sequence>MADRDWNLRGRFIPEGKPDIGIEVIISKPQNVGIPSWEELQALLKEEILASSLDIDATTCMFAYTVPTWIEPHSVERNYITSHVVLERAIRRAGRACGNEVLMDITMVPGMRQAENAEMISTMKRDVTKNEDEMIEMSVKLKDGEGESEVEDENKESETDKNDYGRESETINCEHDNSSDEDMSESGSGSPTPHPTDTQCPSQYYISHNKKDFALFREETEELYYELERPIGNMAQLFAPVVMEALCSVDDGIEPELVFRWMQSRMQGMYRSIERWHREQTSPRAEAESVRMRITPPTPELEATKSESPIPTRILTTIPTISWILLRFRRHSTPEIWAAESGAEIVDFDVSHLEALLVEWDRLLNYCPVASRFAHNPETHIEGVEEGGCPCVDGMIALMAYLDDKILTEDILMRKLVAFALIPAFERSLTQAKQEVPKSAPYIADRILMVAYKNMRKRGAGGHEGEEASVPRVPQARSSRLHTSSSSAEIWRQDVVRQWGEREHDAVAGREMRAGANRGTAAAIQSAGKDDAEIDRGTEREAAGFACKGDWLWTVDR</sequence>
<feature type="compositionally biased region" description="Acidic residues" evidence="1">
    <location>
        <begin position="146"/>
        <end position="155"/>
    </location>
</feature>
<proteinExistence type="predicted"/>
<organism evidence="2 3">
    <name type="scientific">Jimgerdemannia flammicorona</name>
    <dbReference type="NCBI Taxonomy" id="994334"/>
    <lineage>
        <taxon>Eukaryota</taxon>
        <taxon>Fungi</taxon>
        <taxon>Fungi incertae sedis</taxon>
        <taxon>Mucoromycota</taxon>
        <taxon>Mucoromycotina</taxon>
        <taxon>Endogonomycetes</taxon>
        <taxon>Endogonales</taxon>
        <taxon>Endogonaceae</taxon>
        <taxon>Jimgerdemannia</taxon>
    </lineage>
</organism>
<evidence type="ECO:0000256" key="1">
    <source>
        <dbReference type="SAM" id="MobiDB-lite"/>
    </source>
</evidence>
<feature type="region of interest" description="Disordered" evidence="1">
    <location>
        <begin position="459"/>
        <end position="486"/>
    </location>
</feature>
<reference evidence="2 3" key="1">
    <citation type="journal article" date="2018" name="New Phytol.">
        <title>Phylogenomics of Endogonaceae and evolution of mycorrhizas within Mucoromycota.</title>
        <authorList>
            <person name="Chang Y."/>
            <person name="Desiro A."/>
            <person name="Na H."/>
            <person name="Sandor L."/>
            <person name="Lipzen A."/>
            <person name="Clum A."/>
            <person name="Barry K."/>
            <person name="Grigoriev I.V."/>
            <person name="Martin F.M."/>
            <person name="Stajich J.E."/>
            <person name="Smith M.E."/>
            <person name="Bonito G."/>
            <person name="Spatafora J.W."/>
        </authorList>
    </citation>
    <scope>NUCLEOTIDE SEQUENCE [LARGE SCALE GENOMIC DNA]</scope>
    <source>
        <strain evidence="2 3">GMNB39</strain>
    </source>
</reference>
<feature type="region of interest" description="Disordered" evidence="1">
    <location>
        <begin position="139"/>
        <end position="203"/>
    </location>
</feature>